<dbReference type="Gene3D" id="1.20.80.10">
    <property type="match status" value="1"/>
</dbReference>
<dbReference type="SUPFAM" id="SSF47027">
    <property type="entry name" value="Acyl-CoA binding protein"/>
    <property type="match status" value="1"/>
</dbReference>
<proteinExistence type="predicted"/>
<evidence type="ECO:0000256" key="4">
    <source>
        <dbReference type="ARBA" id="ARBA00023121"/>
    </source>
</evidence>
<evidence type="ECO:0000259" key="6">
    <source>
        <dbReference type="PROSITE" id="PS51228"/>
    </source>
</evidence>
<dbReference type="AlphaFoldDB" id="A0A7R9D997"/>
<evidence type="ECO:0000256" key="5">
    <source>
        <dbReference type="PROSITE-ProRule" id="PRU00023"/>
    </source>
</evidence>
<dbReference type="Pfam" id="PF00887">
    <property type="entry name" value="ACBP"/>
    <property type="match status" value="1"/>
</dbReference>
<organism evidence="7">
    <name type="scientific">Timema poppense</name>
    <name type="common">Walking stick</name>
    <dbReference type="NCBI Taxonomy" id="170557"/>
    <lineage>
        <taxon>Eukaryota</taxon>
        <taxon>Metazoa</taxon>
        <taxon>Ecdysozoa</taxon>
        <taxon>Arthropoda</taxon>
        <taxon>Hexapoda</taxon>
        <taxon>Insecta</taxon>
        <taxon>Pterygota</taxon>
        <taxon>Neoptera</taxon>
        <taxon>Polyneoptera</taxon>
        <taxon>Phasmatodea</taxon>
        <taxon>Timematodea</taxon>
        <taxon>Timematoidea</taxon>
        <taxon>Timematidae</taxon>
        <taxon>Timema</taxon>
    </lineage>
</organism>
<dbReference type="InterPro" id="IPR000582">
    <property type="entry name" value="Acyl-CoA-binding_protein"/>
</dbReference>
<feature type="domain" description="ACB" evidence="6">
    <location>
        <begin position="13"/>
        <end position="99"/>
    </location>
</feature>
<evidence type="ECO:0000256" key="3">
    <source>
        <dbReference type="ARBA" id="ARBA00023043"/>
    </source>
</evidence>
<dbReference type="PANTHER" id="PTHR24119:SF0">
    <property type="entry name" value="ACYL-COA-BINDING DOMAIN-CONTAINING PROTEIN 6"/>
    <property type="match status" value="1"/>
</dbReference>
<dbReference type="SUPFAM" id="SSF48403">
    <property type="entry name" value="Ankyrin repeat"/>
    <property type="match status" value="1"/>
</dbReference>
<reference evidence="7" key="1">
    <citation type="submission" date="2020-11" db="EMBL/GenBank/DDBJ databases">
        <authorList>
            <person name="Tran Van P."/>
        </authorList>
    </citation>
    <scope>NUCLEOTIDE SEQUENCE</scope>
</reference>
<dbReference type="InterPro" id="IPR036770">
    <property type="entry name" value="Ankyrin_rpt-contain_sf"/>
</dbReference>
<dbReference type="InterPro" id="IPR002110">
    <property type="entry name" value="Ankyrin_rpt"/>
</dbReference>
<keyword evidence="2" id="KW-0677">Repeat</keyword>
<dbReference type="PROSITE" id="PS51228">
    <property type="entry name" value="ACB_2"/>
    <property type="match status" value="1"/>
</dbReference>
<name>A0A7R9D997_TIMPO</name>
<dbReference type="PROSITE" id="PS50088">
    <property type="entry name" value="ANK_REPEAT"/>
    <property type="match status" value="2"/>
</dbReference>
<evidence type="ECO:0000256" key="2">
    <source>
        <dbReference type="ARBA" id="ARBA00022737"/>
    </source>
</evidence>
<dbReference type="InterPro" id="IPR014352">
    <property type="entry name" value="FERM/acyl-CoA-bd_prot_sf"/>
</dbReference>
<protein>
    <recommendedName>
        <fullName evidence="1">Acyl-CoA-binding domain-containing protein 6</fullName>
    </recommendedName>
</protein>
<accession>A0A7R9D997</accession>
<dbReference type="PROSITE" id="PS50297">
    <property type="entry name" value="ANK_REP_REGION"/>
    <property type="match status" value="1"/>
</dbReference>
<dbReference type="SMART" id="SM00248">
    <property type="entry name" value="ANK"/>
    <property type="match status" value="2"/>
</dbReference>
<dbReference type="Gene3D" id="1.25.40.20">
    <property type="entry name" value="Ankyrin repeat-containing domain"/>
    <property type="match status" value="1"/>
</dbReference>
<dbReference type="GO" id="GO:0000062">
    <property type="term" value="F:fatty-acyl-CoA binding"/>
    <property type="evidence" value="ECO:0007669"/>
    <property type="project" value="InterPro"/>
</dbReference>
<dbReference type="EMBL" id="OD004761">
    <property type="protein sequence ID" value="CAD7410444.1"/>
    <property type="molecule type" value="Genomic_DNA"/>
</dbReference>
<dbReference type="PANTHER" id="PTHR24119">
    <property type="entry name" value="ACYL-COA-BINDING DOMAIN-CONTAINING PROTEIN 6"/>
    <property type="match status" value="1"/>
</dbReference>
<evidence type="ECO:0000313" key="7">
    <source>
        <dbReference type="EMBL" id="CAD7410444.1"/>
    </source>
</evidence>
<keyword evidence="3 5" id="KW-0040">ANK repeat</keyword>
<dbReference type="Pfam" id="PF12796">
    <property type="entry name" value="Ank_2"/>
    <property type="match status" value="1"/>
</dbReference>
<dbReference type="PRINTS" id="PR00689">
    <property type="entry name" value="ACOABINDINGP"/>
</dbReference>
<evidence type="ECO:0000256" key="1">
    <source>
        <dbReference type="ARBA" id="ARBA00018419"/>
    </source>
</evidence>
<sequence length="270" mass="29863">MAEALPSVSLSQLSEDFESAAEHVATSLATKLAPDKLLPLYGYYKQAVAGPCQTPRPNWYQMQAKQKWEAWKALGEMPVATAMKKYIEMVRELDPGWEECVFDEDEDEDEDENVSSPTTTNKSGLGWVAVSCMPRTDSFIADEDKTLFDWVKEGNVEKVKEACEKPLAPRAINDQDEEGLGLVHWAADRGDIDMLRYLLGDMNADVNLKDSEGQTPLHYAASCGHKDTVGLLLKFRADPTIPDSDGSLPSDVASSSEVKEMFGTSFQVTE</sequence>
<feature type="repeat" description="ANK" evidence="5">
    <location>
        <begin position="178"/>
        <end position="211"/>
    </location>
</feature>
<keyword evidence="4" id="KW-0446">Lipid-binding</keyword>
<feature type="repeat" description="ANK" evidence="5">
    <location>
        <begin position="212"/>
        <end position="244"/>
    </location>
</feature>
<dbReference type="InterPro" id="IPR035984">
    <property type="entry name" value="Acyl-CoA-binding_sf"/>
</dbReference>
<gene>
    <name evidence="7" type="ORF">TPSB3V08_LOCUS7344</name>
</gene>